<reference evidence="2" key="1">
    <citation type="journal article" date="2019" name="Int. J. Syst. Evol. Microbiol.">
        <title>The Global Catalogue of Microorganisms (GCM) 10K type strain sequencing project: providing services to taxonomists for standard genome sequencing and annotation.</title>
        <authorList>
            <consortium name="The Broad Institute Genomics Platform"/>
            <consortium name="The Broad Institute Genome Sequencing Center for Infectious Disease"/>
            <person name="Wu L."/>
            <person name="Ma J."/>
        </authorList>
    </citation>
    <scope>NUCLEOTIDE SEQUENCE [LARGE SCALE GENOMIC DNA]</scope>
    <source>
        <strain evidence="2">CGMCC 1.12376</strain>
    </source>
</reference>
<dbReference type="Pfam" id="PF08282">
    <property type="entry name" value="Hydrolase_3"/>
    <property type="match status" value="1"/>
</dbReference>
<accession>A0ABW4HLM9</accession>
<keyword evidence="1" id="KW-0378">Hydrolase</keyword>
<dbReference type="InterPro" id="IPR000150">
    <property type="entry name" value="Cof"/>
</dbReference>
<protein>
    <submittedName>
        <fullName evidence="1">Cof-type HAD-IIB family hydrolase</fullName>
        <ecNumber evidence="1">3.1.3.-</ecNumber>
    </submittedName>
</protein>
<dbReference type="PANTHER" id="PTHR10000:SF55">
    <property type="entry name" value="5-AMINO-6-(5-PHOSPHO-D-RIBITYLAMINO)URACIL PHOSPHATASE YCSE"/>
    <property type="match status" value="1"/>
</dbReference>
<dbReference type="NCBIfam" id="TIGR00099">
    <property type="entry name" value="Cof-subfamily"/>
    <property type="match status" value="1"/>
</dbReference>
<dbReference type="SFLD" id="SFLDG01140">
    <property type="entry name" value="C2.B:_Phosphomannomutase_and_P"/>
    <property type="match status" value="1"/>
</dbReference>
<sequence>MKLIASDLDGTLLNEIGQVSENNAAAIKKAVDQGIRFVVATGRSWDSASKPLQAAGITSPVISLNGATIYDEDGELLHEVKMNRDVAKEVLSVCREAEMYLEFFTNKGIYSASREYFVEVLVDIMKSANPNLTEEEIRANAHLRFQNEPVEFIDDYDLIFEMDDVVIYKILGFSLKPEKLAGVRASLGKEKELVITSSGDINLEFNHPQAQKGVALKNLADRLNIPMEDIVAVGDNWNDVSMLQAAGKGIAMGNASDEIKQLADGVTKSNIEDGVAALIESILIGKN</sequence>
<dbReference type="PROSITE" id="PS01228">
    <property type="entry name" value="COF_1"/>
    <property type="match status" value="1"/>
</dbReference>
<organism evidence="1 2">
    <name type="scientific">Oceanobacillus luteolus</name>
    <dbReference type="NCBI Taxonomy" id="1274358"/>
    <lineage>
        <taxon>Bacteria</taxon>
        <taxon>Bacillati</taxon>
        <taxon>Bacillota</taxon>
        <taxon>Bacilli</taxon>
        <taxon>Bacillales</taxon>
        <taxon>Bacillaceae</taxon>
        <taxon>Oceanobacillus</taxon>
    </lineage>
</organism>
<dbReference type="RefSeq" id="WP_379595628.1">
    <property type="nucleotide sequence ID" value="NZ_JBHUDE010000005.1"/>
</dbReference>
<dbReference type="Proteomes" id="UP001597221">
    <property type="component" value="Unassembled WGS sequence"/>
</dbReference>
<dbReference type="PANTHER" id="PTHR10000">
    <property type="entry name" value="PHOSPHOSERINE PHOSPHATASE"/>
    <property type="match status" value="1"/>
</dbReference>
<comment type="caution">
    <text evidence="1">The sequence shown here is derived from an EMBL/GenBank/DDBJ whole genome shotgun (WGS) entry which is preliminary data.</text>
</comment>
<dbReference type="InterPro" id="IPR036412">
    <property type="entry name" value="HAD-like_sf"/>
</dbReference>
<dbReference type="InterPro" id="IPR023214">
    <property type="entry name" value="HAD_sf"/>
</dbReference>
<dbReference type="CDD" id="cd07516">
    <property type="entry name" value="HAD_Pase"/>
    <property type="match status" value="1"/>
</dbReference>
<proteinExistence type="predicted"/>
<dbReference type="PROSITE" id="PS01229">
    <property type="entry name" value="COF_2"/>
    <property type="match status" value="1"/>
</dbReference>
<keyword evidence="2" id="KW-1185">Reference proteome</keyword>
<dbReference type="InterPro" id="IPR006379">
    <property type="entry name" value="HAD-SF_hydro_IIB"/>
</dbReference>
<dbReference type="Gene3D" id="3.40.50.1000">
    <property type="entry name" value="HAD superfamily/HAD-like"/>
    <property type="match status" value="1"/>
</dbReference>
<dbReference type="NCBIfam" id="TIGR01484">
    <property type="entry name" value="HAD-SF-IIB"/>
    <property type="match status" value="1"/>
</dbReference>
<dbReference type="Gene3D" id="3.30.1240.10">
    <property type="match status" value="1"/>
</dbReference>
<evidence type="ECO:0000313" key="2">
    <source>
        <dbReference type="Proteomes" id="UP001597221"/>
    </source>
</evidence>
<evidence type="ECO:0000313" key="1">
    <source>
        <dbReference type="EMBL" id="MFD1606265.1"/>
    </source>
</evidence>
<dbReference type="SFLD" id="SFLDG01144">
    <property type="entry name" value="C2.B.4:_PGP_Like"/>
    <property type="match status" value="1"/>
</dbReference>
<dbReference type="SUPFAM" id="SSF56784">
    <property type="entry name" value="HAD-like"/>
    <property type="match status" value="1"/>
</dbReference>
<dbReference type="SFLD" id="SFLDS00003">
    <property type="entry name" value="Haloacid_Dehalogenase"/>
    <property type="match status" value="1"/>
</dbReference>
<dbReference type="GO" id="GO:0016787">
    <property type="term" value="F:hydrolase activity"/>
    <property type="evidence" value="ECO:0007669"/>
    <property type="project" value="UniProtKB-KW"/>
</dbReference>
<dbReference type="EC" id="3.1.3.-" evidence="1"/>
<name>A0ABW4HLM9_9BACI</name>
<gene>
    <name evidence="1" type="ORF">ACFSBH_01090</name>
</gene>
<dbReference type="EMBL" id="JBHUDE010000005">
    <property type="protein sequence ID" value="MFD1606265.1"/>
    <property type="molecule type" value="Genomic_DNA"/>
</dbReference>